<evidence type="ECO:0000313" key="3">
    <source>
        <dbReference type="EMBL" id="SNS53695.1"/>
    </source>
</evidence>
<feature type="region of interest" description="Disordered" evidence="1">
    <location>
        <begin position="40"/>
        <end position="78"/>
    </location>
</feature>
<dbReference type="EMBL" id="FZOQ01000008">
    <property type="protein sequence ID" value="SNS53695.1"/>
    <property type="molecule type" value="Genomic_DNA"/>
</dbReference>
<evidence type="ECO:0000259" key="2">
    <source>
        <dbReference type="Pfam" id="PF09557"/>
    </source>
</evidence>
<dbReference type="InterPro" id="IPR052967">
    <property type="entry name" value="Stress_Response_Assoc"/>
</dbReference>
<evidence type="ECO:0000256" key="1">
    <source>
        <dbReference type="SAM" id="MobiDB-lite"/>
    </source>
</evidence>
<feature type="region of interest" description="Disordered" evidence="1">
    <location>
        <begin position="246"/>
        <end position="281"/>
    </location>
</feature>
<feature type="domain" description="DUF2382" evidence="2">
    <location>
        <begin position="157"/>
        <end position="267"/>
    </location>
</feature>
<sequence length="281" mass="31967">MRQTVIGIFDYGVDAQMAAQQLMDSGIAENKIDIAVRGASDRNDTMGTPPDNNLNTPSNNLETDNRTNATATDMPENKRDNDFFSSLFDSRDESNKYYEVARHGSIVTVHTDSKEESKRVAEMLDKAGAIDVNERAEQYRGMSTSSKGKWTDAKTTIPVVEEKMEVGKREVETGGVQLRSRIVERPVEEHLRLREEHVNIERNPVNRPANERDLANFKEGERTIVEHGEVPLVNKEARVVEEVKLNKKTTERDETIRGNVRKQDIDVDKLDKDKDKRDLKK</sequence>
<dbReference type="PANTHER" id="PTHR38463:SF1">
    <property type="entry name" value="STRESS RESPONSE PROTEIN YSNF"/>
    <property type="match status" value="1"/>
</dbReference>
<accession>A0A239FA68</accession>
<protein>
    <recommendedName>
        <fullName evidence="2">DUF2382 domain-containing protein</fullName>
    </recommendedName>
</protein>
<name>A0A239FA68_9BACT</name>
<dbReference type="Pfam" id="PF09557">
    <property type="entry name" value="DUF2382"/>
    <property type="match status" value="1"/>
</dbReference>
<keyword evidence="4" id="KW-1185">Reference proteome</keyword>
<evidence type="ECO:0000313" key="4">
    <source>
        <dbReference type="Proteomes" id="UP000198432"/>
    </source>
</evidence>
<dbReference type="OrthoDB" id="581516at2"/>
<organism evidence="3 4">
    <name type="scientific">Pontibacter ummariensis</name>
    <dbReference type="NCBI Taxonomy" id="1610492"/>
    <lineage>
        <taxon>Bacteria</taxon>
        <taxon>Pseudomonadati</taxon>
        <taxon>Bacteroidota</taxon>
        <taxon>Cytophagia</taxon>
        <taxon>Cytophagales</taxon>
        <taxon>Hymenobacteraceae</taxon>
        <taxon>Pontibacter</taxon>
    </lineage>
</organism>
<dbReference type="Proteomes" id="UP000198432">
    <property type="component" value="Unassembled WGS sequence"/>
</dbReference>
<gene>
    <name evidence="3" type="ORF">SAMN06296052_10886</name>
</gene>
<feature type="compositionally biased region" description="Polar residues" evidence="1">
    <location>
        <begin position="50"/>
        <end position="71"/>
    </location>
</feature>
<dbReference type="AlphaFoldDB" id="A0A239FA68"/>
<dbReference type="InterPro" id="IPR019060">
    <property type="entry name" value="DUF2382"/>
</dbReference>
<reference evidence="4" key="1">
    <citation type="submission" date="2017-06" db="EMBL/GenBank/DDBJ databases">
        <authorList>
            <person name="Varghese N."/>
            <person name="Submissions S."/>
        </authorList>
    </citation>
    <scope>NUCLEOTIDE SEQUENCE [LARGE SCALE GENOMIC DNA]</scope>
    <source>
        <strain evidence="4">NKM1</strain>
    </source>
</reference>
<proteinExistence type="predicted"/>
<dbReference type="RefSeq" id="WP_089319159.1">
    <property type="nucleotide sequence ID" value="NZ_FZOQ01000008.1"/>
</dbReference>
<dbReference type="PANTHER" id="PTHR38463">
    <property type="entry name" value="STRESS RESPONSE PROTEIN YSNF"/>
    <property type="match status" value="1"/>
</dbReference>